<keyword evidence="1" id="KW-1133">Transmembrane helix</keyword>
<dbReference type="RefSeq" id="WP_129171953.1">
    <property type="nucleotide sequence ID" value="NZ_JACCBI010000001.1"/>
</dbReference>
<protein>
    <submittedName>
        <fullName evidence="3">Uncharacterized protein</fullName>
    </submittedName>
</protein>
<dbReference type="EMBL" id="SDPM01000001">
    <property type="protein sequence ID" value="RXZ87688.1"/>
    <property type="molecule type" value="Genomic_DNA"/>
</dbReference>
<keyword evidence="1" id="KW-0812">Transmembrane</keyword>
<keyword evidence="1" id="KW-0472">Membrane</keyword>
<evidence type="ECO:0000313" key="5">
    <source>
        <dbReference type="Proteomes" id="UP000581087"/>
    </source>
</evidence>
<organism evidence="3 4">
    <name type="scientific">Agromyces atrinae</name>
    <dbReference type="NCBI Taxonomy" id="592376"/>
    <lineage>
        <taxon>Bacteria</taxon>
        <taxon>Bacillati</taxon>
        <taxon>Actinomycetota</taxon>
        <taxon>Actinomycetes</taxon>
        <taxon>Micrococcales</taxon>
        <taxon>Microbacteriaceae</taxon>
        <taxon>Agromyces</taxon>
    </lineage>
</organism>
<dbReference type="Proteomes" id="UP000292686">
    <property type="component" value="Unassembled WGS sequence"/>
</dbReference>
<evidence type="ECO:0000313" key="3">
    <source>
        <dbReference type="EMBL" id="RXZ87688.1"/>
    </source>
</evidence>
<name>A0A4Q2M6X2_9MICO</name>
<evidence type="ECO:0000256" key="1">
    <source>
        <dbReference type="SAM" id="Phobius"/>
    </source>
</evidence>
<sequence>MSEQNPFETAAPDAASDATPARRRNAVGVAALAVGVIGVLLGAVSTFAPIGAILQGDYALVGLLSAVSLTVAVVLGLTATILGIAGLAARDRPRAAAGVGLGLGAAHLISAVLGVTYSLVLSSLA</sequence>
<gene>
    <name evidence="2" type="ORF">BJ972_002689</name>
    <name evidence="3" type="ORF">ESP50_00320</name>
</gene>
<feature type="transmembrane region" description="Helical" evidence="1">
    <location>
        <begin position="60"/>
        <end position="88"/>
    </location>
</feature>
<dbReference type="Proteomes" id="UP000581087">
    <property type="component" value="Unassembled WGS sequence"/>
</dbReference>
<feature type="transmembrane region" description="Helical" evidence="1">
    <location>
        <begin position="29"/>
        <end position="54"/>
    </location>
</feature>
<evidence type="ECO:0000313" key="4">
    <source>
        <dbReference type="Proteomes" id="UP000292686"/>
    </source>
</evidence>
<evidence type="ECO:0000313" key="2">
    <source>
        <dbReference type="EMBL" id="NYD68170.1"/>
    </source>
</evidence>
<dbReference type="AlphaFoldDB" id="A0A4Q2M6X2"/>
<comment type="caution">
    <text evidence="3">The sequence shown here is derived from an EMBL/GenBank/DDBJ whole genome shotgun (WGS) entry which is preliminary data.</text>
</comment>
<reference evidence="3 4" key="1">
    <citation type="submission" date="2019-01" db="EMBL/GenBank/DDBJ databases">
        <title>Agromyces.</title>
        <authorList>
            <person name="Li J."/>
        </authorList>
    </citation>
    <scope>NUCLEOTIDE SEQUENCE [LARGE SCALE GENOMIC DNA]</scope>
    <source>
        <strain evidence="3 4">DSM 23870</strain>
    </source>
</reference>
<accession>A0A4Q2M6X2</accession>
<reference evidence="2 5" key="2">
    <citation type="submission" date="2020-07" db="EMBL/GenBank/DDBJ databases">
        <title>Sequencing the genomes of 1000 actinobacteria strains.</title>
        <authorList>
            <person name="Klenk H.-P."/>
        </authorList>
    </citation>
    <scope>NUCLEOTIDE SEQUENCE [LARGE SCALE GENOMIC DNA]</scope>
    <source>
        <strain evidence="2 5">DSM 23870</strain>
    </source>
</reference>
<feature type="transmembrane region" description="Helical" evidence="1">
    <location>
        <begin position="95"/>
        <end position="120"/>
    </location>
</feature>
<keyword evidence="4" id="KW-1185">Reference proteome</keyword>
<dbReference type="EMBL" id="JACCBI010000001">
    <property type="protein sequence ID" value="NYD68170.1"/>
    <property type="molecule type" value="Genomic_DNA"/>
</dbReference>
<proteinExistence type="predicted"/>